<reference evidence="2 3" key="1">
    <citation type="submission" date="2020-05" db="EMBL/GenBank/DDBJ databases">
        <authorList>
            <person name="Bohanan V.A."/>
            <person name="Brazelton B.R."/>
            <person name="Coffey L.M."/>
            <person name="Donovan A.R."/>
            <person name="Gales A.C."/>
            <person name="Glasscock A.J."/>
            <person name="Grill M."/>
            <person name="Harper M.C."/>
            <person name="Hollowell C.E."/>
            <person name="Liu T.Y."/>
            <person name="Mansour C."/>
            <person name="McDowell A.D."/>
            <person name="Miller T.E."/>
            <person name="Nash A.G."/>
            <person name="Seo J."/>
            <person name="Sherman Z.A."/>
            <person name="Albert R.M."/>
            <person name="Ayala A."/>
            <person name="Monti D.L."/>
            <person name="Garlena R.A."/>
            <person name="Russell D.A."/>
            <person name="Pope W.H."/>
            <person name="Jacobs-Sera D."/>
            <person name="Hatfull G.F."/>
        </authorList>
    </citation>
    <scope>NUCLEOTIDE SEQUENCE [LARGE SCALE GENOMIC DNA]</scope>
</reference>
<dbReference type="EMBL" id="MT498055">
    <property type="protein sequence ID" value="QKY79816.1"/>
    <property type="molecule type" value="Genomic_DNA"/>
</dbReference>
<feature type="compositionally biased region" description="Basic and acidic residues" evidence="1">
    <location>
        <begin position="78"/>
        <end position="87"/>
    </location>
</feature>
<evidence type="ECO:0000256" key="1">
    <source>
        <dbReference type="SAM" id="MobiDB-lite"/>
    </source>
</evidence>
<sequence length="98" mass="10781">MLTVVFDPRSNLAAIPPLTLRGAYEEEVVVRHVHTHLKPKDRKDFSLARVPGSRGGVVVLRRGKEQISFRIEGTARTPDGHPPRDPRAIVPPSWGAGS</sequence>
<gene>
    <name evidence="2" type="primary">50</name>
    <name evidence="2" type="ORF">SEA_BUMBLE_50</name>
</gene>
<protein>
    <submittedName>
        <fullName evidence="2">Uncharacterized protein</fullName>
    </submittedName>
</protein>
<organism evidence="2 3">
    <name type="scientific">Arthrobacter phage Bumble</name>
    <dbReference type="NCBI Taxonomy" id="2743904"/>
    <lineage>
        <taxon>Viruses</taxon>
        <taxon>Duplodnaviria</taxon>
        <taxon>Heunggongvirae</taxon>
        <taxon>Uroviricota</taxon>
        <taxon>Caudoviricetes</taxon>
        <taxon>Berryhillviridae</taxon>
        <taxon>Altadenavirus</taxon>
        <taxon>Altadenavirus bumble</taxon>
    </lineage>
</organism>
<name>A0A7G3VAB7_9CAUD</name>
<keyword evidence="3" id="KW-1185">Reference proteome</keyword>
<dbReference type="Proteomes" id="UP000516407">
    <property type="component" value="Segment"/>
</dbReference>
<feature type="region of interest" description="Disordered" evidence="1">
    <location>
        <begin position="71"/>
        <end position="98"/>
    </location>
</feature>
<proteinExistence type="predicted"/>
<evidence type="ECO:0000313" key="2">
    <source>
        <dbReference type="EMBL" id="QKY79816.1"/>
    </source>
</evidence>
<evidence type="ECO:0000313" key="3">
    <source>
        <dbReference type="Proteomes" id="UP000516407"/>
    </source>
</evidence>
<accession>A0A7G3VAB7</accession>